<gene>
    <name evidence="3" type="ORF">B0H63DRAFT_520664</name>
</gene>
<organism evidence="3 4">
    <name type="scientific">Podospora didyma</name>
    <dbReference type="NCBI Taxonomy" id="330526"/>
    <lineage>
        <taxon>Eukaryota</taxon>
        <taxon>Fungi</taxon>
        <taxon>Dikarya</taxon>
        <taxon>Ascomycota</taxon>
        <taxon>Pezizomycotina</taxon>
        <taxon>Sordariomycetes</taxon>
        <taxon>Sordariomycetidae</taxon>
        <taxon>Sordariales</taxon>
        <taxon>Podosporaceae</taxon>
        <taxon>Podospora</taxon>
    </lineage>
</organism>
<reference evidence="3" key="1">
    <citation type="journal article" date="2023" name="Mol. Phylogenet. Evol.">
        <title>Genome-scale phylogeny and comparative genomics of the fungal order Sordariales.</title>
        <authorList>
            <person name="Hensen N."/>
            <person name="Bonometti L."/>
            <person name="Westerberg I."/>
            <person name="Brannstrom I.O."/>
            <person name="Guillou S."/>
            <person name="Cros-Aarteil S."/>
            <person name="Calhoun S."/>
            <person name="Haridas S."/>
            <person name="Kuo A."/>
            <person name="Mondo S."/>
            <person name="Pangilinan J."/>
            <person name="Riley R."/>
            <person name="LaButti K."/>
            <person name="Andreopoulos B."/>
            <person name="Lipzen A."/>
            <person name="Chen C."/>
            <person name="Yan M."/>
            <person name="Daum C."/>
            <person name="Ng V."/>
            <person name="Clum A."/>
            <person name="Steindorff A."/>
            <person name="Ohm R.A."/>
            <person name="Martin F."/>
            <person name="Silar P."/>
            <person name="Natvig D.O."/>
            <person name="Lalanne C."/>
            <person name="Gautier V."/>
            <person name="Ament-Velasquez S.L."/>
            <person name="Kruys A."/>
            <person name="Hutchinson M.I."/>
            <person name="Powell A.J."/>
            <person name="Barry K."/>
            <person name="Miller A.N."/>
            <person name="Grigoriev I.V."/>
            <person name="Debuchy R."/>
            <person name="Gladieux P."/>
            <person name="Hiltunen Thoren M."/>
            <person name="Johannesson H."/>
        </authorList>
    </citation>
    <scope>NUCLEOTIDE SEQUENCE</scope>
    <source>
        <strain evidence="3">CBS 232.78</strain>
    </source>
</reference>
<reference evidence="3" key="2">
    <citation type="submission" date="2023-06" db="EMBL/GenBank/DDBJ databases">
        <authorList>
            <consortium name="Lawrence Berkeley National Laboratory"/>
            <person name="Haridas S."/>
            <person name="Hensen N."/>
            <person name="Bonometti L."/>
            <person name="Westerberg I."/>
            <person name="Brannstrom I.O."/>
            <person name="Guillou S."/>
            <person name="Cros-Aarteil S."/>
            <person name="Calhoun S."/>
            <person name="Kuo A."/>
            <person name="Mondo S."/>
            <person name="Pangilinan J."/>
            <person name="Riley R."/>
            <person name="LaButti K."/>
            <person name="Andreopoulos B."/>
            <person name="Lipzen A."/>
            <person name="Chen C."/>
            <person name="Yanf M."/>
            <person name="Daum C."/>
            <person name="Ng V."/>
            <person name="Clum A."/>
            <person name="Steindorff A."/>
            <person name="Ohm R."/>
            <person name="Martin F."/>
            <person name="Silar P."/>
            <person name="Natvig D."/>
            <person name="Lalanne C."/>
            <person name="Gautier V."/>
            <person name="Ament-velasquez S.L."/>
            <person name="Kruys A."/>
            <person name="Hutchinson M.I."/>
            <person name="Powell A.J."/>
            <person name="Barry K."/>
            <person name="Miller A.N."/>
            <person name="Grigoriev I.V."/>
            <person name="Debuchy R."/>
            <person name="Gladieux P."/>
            <person name="Thoren M.H."/>
            <person name="Johannesson H."/>
        </authorList>
    </citation>
    <scope>NUCLEOTIDE SEQUENCE</scope>
    <source>
        <strain evidence="3">CBS 232.78</strain>
    </source>
</reference>
<feature type="compositionally biased region" description="Low complexity" evidence="1">
    <location>
        <begin position="483"/>
        <end position="494"/>
    </location>
</feature>
<feature type="compositionally biased region" description="Pro residues" evidence="1">
    <location>
        <begin position="495"/>
        <end position="506"/>
    </location>
</feature>
<feature type="compositionally biased region" description="Low complexity" evidence="1">
    <location>
        <begin position="507"/>
        <end position="516"/>
    </location>
</feature>
<feature type="domain" description="LysM" evidence="2">
    <location>
        <begin position="436"/>
        <end position="481"/>
    </location>
</feature>
<dbReference type="PROSITE" id="PS51782">
    <property type="entry name" value="LYSM"/>
    <property type="match status" value="2"/>
</dbReference>
<feature type="compositionally biased region" description="Basic and acidic residues" evidence="1">
    <location>
        <begin position="266"/>
        <end position="278"/>
    </location>
</feature>
<dbReference type="PANTHER" id="PTHR39613">
    <property type="entry name" value="ANCHORED CELL WALL PROTEIN, PUTATIVE (AFU_ORTHOLOGUE AFUA_4G08960)-RELATED"/>
    <property type="match status" value="1"/>
</dbReference>
<dbReference type="PANTHER" id="PTHR39613:SF1">
    <property type="entry name" value="ANCHORED CELL WALL PROTEIN, PUTATIVE (AFU_ORTHOLOGUE AFUA_4G08960)-RELATED"/>
    <property type="match status" value="1"/>
</dbReference>
<proteinExistence type="predicted"/>
<feature type="compositionally biased region" description="Polar residues" evidence="1">
    <location>
        <begin position="132"/>
        <end position="156"/>
    </location>
</feature>
<keyword evidence="4" id="KW-1185">Reference proteome</keyword>
<sequence length="738" mass="77595">MYRSPSRVSSPAPGGGDSSTTAVLLDIFRTLQRLENRMEGQDERLGTIEFSIRSESPSPLQDDAFSISSARRNSQRLRTAMSLDMHTTERPLRAKASGYDDMMITGGQTRAPTRSNSDRTWQRKTHRFEFNDNPTTSGHEPSVFNTTGSTWNTHSIGNPYHEDDAEDEDASVYSSPREDAPPALVATPYRDSNPRVAPPRISTAPPPVPPKNGAARSIRSSPGVPTRRYTTTTTTPSINTSPSGGEPLSSIPYDDVESAPSWPVIIREELPQRSDTLRSNESGSSQKQHEKVALALDAYDNWKDAMRSRFPAAGSEESGNKKTPGFSEGLTVEPREKKIIRISLSSLQRALDMKARVSGQKAIASIGLLMAFLHQAQAAYTFYTIVGGDSKASIARSHGVVVDALTLANPQFLDASYSLVGGVVQIPAACPSKAARVHLMVPGDTIENLARDNGIAVTALKAANPQITDPSILNPGDCIVLSSSSSGGSSSPSPSAAPPPTQPTSPPSGGSCSFSISSSGGISCPAGQLDDGQIRLNGSYPTAIFTISEGKITDSKGSGCIITGAPTTQVQCDAGTPPVAGFSIDSANRLLWKGNPQFFACPATDTEYNIYIHPDFGQAKCFGVFLAASGCGSAPPPPPPPPPPKPTTSLSSICPAPSTITETCTETAVSTVTAVMTVTSKAQCVATTSTSALSFTTSGKPVGTGGGCRRCTAAYHGNGTGSITYSWHAPSGTASLNY</sequence>
<evidence type="ECO:0000313" key="3">
    <source>
        <dbReference type="EMBL" id="KAK3386574.1"/>
    </source>
</evidence>
<dbReference type="InterPro" id="IPR018392">
    <property type="entry name" value="LysM"/>
</dbReference>
<evidence type="ECO:0000313" key="4">
    <source>
        <dbReference type="Proteomes" id="UP001285441"/>
    </source>
</evidence>
<dbReference type="InterPro" id="IPR036779">
    <property type="entry name" value="LysM_dom_sf"/>
</dbReference>
<dbReference type="CDD" id="cd00118">
    <property type="entry name" value="LysM"/>
    <property type="match status" value="2"/>
</dbReference>
<dbReference type="AlphaFoldDB" id="A0AAE0U0Z7"/>
<feature type="region of interest" description="Disordered" evidence="1">
    <location>
        <begin position="129"/>
        <end position="290"/>
    </location>
</feature>
<dbReference type="EMBL" id="JAULSW010000003">
    <property type="protein sequence ID" value="KAK3386574.1"/>
    <property type="molecule type" value="Genomic_DNA"/>
</dbReference>
<feature type="region of interest" description="Disordered" evidence="1">
    <location>
        <begin position="1"/>
        <end position="21"/>
    </location>
</feature>
<evidence type="ECO:0000259" key="2">
    <source>
        <dbReference type="PROSITE" id="PS51782"/>
    </source>
</evidence>
<dbReference type="InterPro" id="IPR054508">
    <property type="entry name" value="PIR1-like_C"/>
</dbReference>
<protein>
    <recommendedName>
        <fullName evidence="2">LysM domain-containing protein</fullName>
    </recommendedName>
</protein>
<feature type="compositionally biased region" description="Pro residues" evidence="1">
    <location>
        <begin position="634"/>
        <end position="646"/>
    </location>
</feature>
<feature type="region of interest" description="Disordered" evidence="1">
    <location>
        <begin position="483"/>
        <end position="516"/>
    </location>
</feature>
<dbReference type="Pfam" id="PF22799">
    <property type="entry name" value="PIR1-like_C"/>
    <property type="match status" value="1"/>
</dbReference>
<accession>A0AAE0U0Z7</accession>
<comment type="caution">
    <text evidence="3">The sequence shown here is derived from an EMBL/GenBank/DDBJ whole genome shotgun (WGS) entry which is preliminary data.</text>
</comment>
<name>A0AAE0U0Z7_9PEZI</name>
<dbReference type="Pfam" id="PF01476">
    <property type="entry name" value="LysM"/>
    <property type="match status" value="2"/>
</dbReference>
<feature type="domain" description="LysM" evidence="2">
    <location>
        <begin position="381"/>
        <end position="426"/>
    </location>
</feature>
<feature type="compositionally biased region" description="Low complexity" evidence="1">
    <location>
        <begin position="226"/>
        <end position="235"/>
    </location>
</feature>
<dbReference type="Gene3D" id="3.10.350.10">
    <property type="entry name" value="LysM domain"/>
    <property type="match status" value="2"/>
</dbReference>
<dbReference type="Proteomes" id="UP001285441">
    <property type="component" value="Unassembled WGS sequence"/>
</dbReference>
<feature type="region of interest" description="Disordered" evidence="1">
    <location>
        <begin position="632"/>
        <end position="651"/>
    </location>
</feature>
<evidence type="ECO:0000256" key="1">
    <source>
        <dbReference type="SAM" id="MobiDB-lite"/>
    </source>
</evidence>
<dbReference type="SMART" id="SM00257">
    <property type="entry name" value="LysM"/>
    <property type="match status" value="2"/>
</dbReference>